<dbReference type="Proteomes" id="UP000184514">
    <property type="component" value="Unassembled WGS sequence"/>
</dbReference>
<dbReference type="PANTHER" id="PTHR46696">
    <property type="entry name" value="P450, PUTATIVE (EUROFUNG)-RELATED"/>
    <property type="match status" value="1"/>
</dbReference>
<dbReference type="Gene3D" id="1.10.630.10">
    <property type="entry name" value="Cytochrome P450"/>
    <property type="match status" value="1"/>
</dbReference>
<keyword evidence="3" id="KW-1185">Reference proteome</keyword>
<evidence type="ECO:0000313" key="3">
    <source>
        <dbReference type="Proteomes" id="UP000184514"/>
    </source>
</evidence>
<name>A0A1L9P0G1_9RHOB</name>
<dbReference type="EC" id="1.14.-.-" evidence="2"/>
<sequence>MYRAVNQHQSFGNGPHFCQGTHVARRAVGQVMLPILFERFPNMSIPNLDDVLWRGFGFRGPVQMPVLLQ</sequence>
<dbReference type="SUPFAM" id="SSF48264">
    <property type="entry name" value="Cytochrome P450"/>
    <property type="match status" value="1"/>
</dbReference>
<dbReference type="GO" id="GO:0004497">
    <property type="term" value="F:monooxygenase activity"/>
    <property type="evidence" value="ECO:0007669"/>
    <property type="project" value="InterPro"/>
</dbReference>
<protein>
    <submittedName>
        <fullName evidence="2">Cytochrome P450-pinF2, plant-inducible</fullName>
        <ecNumber evidence="2">1.14.-.-</ecNumber>
    </submittedName>
</protein>
<evidence type="ECO:0000313" key="2">
    <source>
        <dbReference type="EMBL" id="OJI94971.1"/>
    </source>
</evidence>
<accession>A0A1L9P0G1</accession>
<organism evidence="2 3">
    <name type="scientific">Planktotalea frisia</name>
    <dbReference type="NCBI Taxonomy" id="696762"/>
    <lineage>
        <taxon>Bacteria</taxon>
        <taxon>Pseudomonadati</taxon>
        <taxon>Pseudomonadota</taxon>
        <taxon>Alphaproteobacteria</taxon>
        <taxon>Rhodobacterales</taxon>
        <taxon>Paracoccaceae</taxon>
        <taxon>Planktotalea</taxon>
    </lineage>
</organism>
<reference evidence="2 3" key="1">
    <citation type="submission" date="2016-10" db="EMBL/GenBank/DDBJ databases">
        <title>Genome sequence of Planktotalea frisia SH6-1.</title>
        <authorList>
            <person name="Poehlein A."/>
            <person name="Bakenhus I."/>
            <person name="Voget S."/>
            <person name="Brinkhoff T."/>
            <person name="Simon M."/>
        </authorList>
    </citation>
    <scope>NUCLEOTIDE SEQUENCE [LARGE SCALE GENOMIC DNA]</scope>
    <source>
        <strain evidence="2 3">SH6-1</strain>
    </source>
</reference>
<dbReference type="RefSeq" id="WP_245812250.1">
    <property type="nucleotide sequence ID" value="NZ_MLCB01000069.1"/>
</dbReference>
<dbReference type="EMBL" id="MLCB01000069">
    <property type="protein sequence ID" value="OJI94971.1"/>
    <property type="molecule type" value="Genomic_DNA"/>
</dbReference>
<dbReference type="GO" id="GO:0020037">
    <property type="term" value="F:heme binding"/>
    <property type="evidence" value="ECO:0007669"/>
    <property type="project" value="InterPro"/>
</dbReference>
<keyword evidence="2" id="KW-0560">Oxidoreductase</keyword>
<dbReference type="GO" id="GO:0005506">
    <property type="term" value="F:iron ion binding"/>
    <property type="evidence" value="ECO:0007669"/>
    <property type="project" value="InterPro"/>
</dbReference>
<comment type="caution">
    <text evidence="2">The sequence shown here is derived from an EMBL/GenBank/DDBJ whole genome shotgun (WGS) entry which is preliminary data.</text>
</comment>
<dbReference type="STRING" id="696762.PFRI_07890"/>
<gene>
    <name evidence="2" type="ORF">PFRI_07890</name>
</gene>
<dbReference type="PANTHER" id="PTHR46696:SF1">
    <property type="entry name" value="CYTOCHROME P450 YJIB-RELATED"/>
    <property type="match status" value="1"/>
</dbReference>
<dbReference type="AlphaFoldDB" id="A0A1L9P0G1"/>
<evidence type="ECO:0000256" key="1">
    <source>
        <dbReference type="ARBA" id="ARBA00010617"/>
    </source>
</evidence>
<dbReference type="InterPro" id="IPR036396">
    <property type="entry name" value="Cyt_P450_sf"/>
</dbReference>
<comment type="similarity">
    <text evidence="1">Belongs to the cytochrome P450 family.</text>
</comment>
<proteinExistence type="inferred from homology"/>
<dbReference type="GO" id="GO:0016705">
    <property type="term" value="F:oxidoreductase activity, acting on paired donors, with incorporation or reduction of molecular oxygen"/>
    <property type="evidence" value="ECO:0007669"/>
    <property type="project" value="InterPro"/>
</dbReference>